<sequence length="1211" mass="122352">MSCHLRRYSEFKSLQPRCMDKDKVRRVIVPPRPVCLNVNAEVPTPFVVPWSWYIKQRVHWPLPKLLTVTVTADGKQDETRYGALVQEDKQFGLRVNFNQTAALDKYAGYHLVSVGKIGQTQLHYTLSRSACPCRGSANTCSDRNPSSSTAAATGAAEGIADQAPVAAVAAAVATAGPHVAGSGHQAIALQPHRGGPALRVRVGSASASEGPAGCAAAAPTAAAAAEAAARRSGGGASGAAASTQSTAAGTGRGTAGGSSGTAAAAAAGGTLQRAASGCGGRRRGRSGGDGRRRSGASGTSNGGGAGDSSSCSDDEETSLSEEEEAGCRRGPIPNNPFRKGCCSCPCHVWRKYWPNPDDSQKHQEELALVERGGGGGRGRGRGRANSSQPLSRSVDTDEDGALGGGGGRGRKRTASPEAAEAAARARPRARGGAGGPPPLPRRPPARAPAAAVDATAARLSGEHRGPGAALSDGSAGAQVPGSGPAALRQQRQSRSGAGAALPPAAAAAPLGAAQPLRTGRQEAERQGVQQQPPPLHQAQEQALPAQTQQASPLPQKQQQQQQQQNPQPGCSTADSDDGGSGGGAAADGGLLAQGPPGEHVSLDEGEGRQAGSQDDGAHHTVESPPPRVLLQQQRQKEQQMERQGEQRQHSAGTRAAEGGAGGQPGVGANASLATLSLSPESQGLAEAPVTDATAAAGRVAAEQPPRHDPQRGVEGKFLLSAAEHAKLRRRAAHVHAPSPLGRAAAIAIVAKARRRRITTATAAATASGSASPIPPSAAGCRAEGQRQQLNETAPETQGPAPNLMGGRRPDDPGRAAGAPAAAAPPPPAAAAAAVAAPGGSPRHPSESISCQTAARPRHKRPREEEEKELPGAAAGAAEPRHGPDDGSAPRPLGQGQASNHPLHSDAAAQQQPEQIQAQVLPAGQARDVPAAATDGAAAAGGPGDPAPPLVLAPPGRLICRPAWDVRPLECDAMRPHVGAIISGPELSVDRKVLRDSSGWKRCFLRLFVERDGFVDGHTAAQCVEVEGAGRIVTFRKVPSHAHGCVFLGWGLMPGGSLVMRVQTAPLGSAAAAAAAGPAGAMEPPPPPPPESAAVVRDLERQRQWSRAATAGSAISAALDKWRQSKCNDGTFRSPAMGEAAAARRSGSAGAGGPLGASLGSTRPRKCKWVGELVKCAPNLPSQLQAAGPLASRGGAGGGSSGGGAGAEAEAV</sequence>
<feature type="compositionally biased region" description="Basic and acidic residues" evidence="1">
    <location>
        <begin position="634"/>
        <end position="648"/>
    </location>
</feature>
<feature type="compositionally biased region" description="Polar residues" evidence="1">
    <location>
        <begin position="671"/>
        <end position="681"/>
    </location>
</feature>
<feature type="compositionally biased region" description="Low complexity" evidence="1">
    <location>
        <begin position="260"/>
        <end position="276"/>
    </location>
</feature>
<feature type="compositionally biased region" description="Low complexity" evidence="1">
    <location>
        <begin position="415"/>
        <end position="424"/>
    </location>
</feature>
<feature type="region of interest" description="Disordered" evidence="1">
    <location>
        <begin position="1129"/>
        <end position="1161"/>
    </location>
</feature>
<feature type="compositionally biased region" description="Polar residues" evidence="1">
    <location>
        <begin position="785"/>
        <end position="795"/>
    </location>
</feature>
<comment type="caution">
    <text evidence="2">The sequence shown here is derived from an EMBL/GenBank/DDBJ whole genome shotgun (WGS) entry which is preliminary data.</text>
</comment>
<evidence type="ECO:0000313" key="3">
    <source>
        <dbReference type="Proteomes" id="UP001165080"/>
    </source>
</evidence>
<feature type="compositionally biased region" description="Low complexity" evidence="1">
    <location>
        <begin position="906"/>
        <end position="918"/>
    </location>
</feature>
<feature type="compositionally biased region" description="Acidic residues" evidence="1">
    <location>
        <begin position="312"/>
        <end position="324"/>
    </location>
</feature>
<feature type="compositionally biased region" description="Polar residues" evidence="1">
    <location>
        <begin position="384"/>
        <end position="393"/>
    </location>
</feature>
<organism evidence="2 3">
    <name type="scientific">Pleodorina starrii</name>
    <dbReference type="NCBI Taxonomy" id="330485"/>
    <lineage>
        <taxon>Eukaryota</taxon>
        <taxon>Viridiplantae</taxon>
        <taxon>Chlorophyta</taxon>
        <taxon>core chlorophytes</taxon>
        <taxon>Chlorophyceae</taxon>
        <taxon>CS clade</taxon>
        <taxon>Chlamydomonadales</taxon>
        <taxon>Volvocaceae</taxon>
        <taxon>Pleodorina</taxon>
    </lineage>
</organism>
<dbReference type="Proteomes" id="UP001165080">
    <property type="component" value="Unassembled WGS sequence"/>
</dbReference>
<accession>A0A9W6BBJ4</accession>
<feature type="region of interest" description="Disordered" evidence="1">
    <location>
        <begin position="1184"/>
        <end position="1211"/>
    </location>
</feature>
<feature type="compositionally biased region" description="Low complexity" evidence="1">
    <location>
        <begin position="496"/>
        <end position="513"/>
    </location>
</feature>
<feature type="compositionally biased region" description="Gly residues" evidence="1">
    <location>
        <begin position="1193"/>
        <end position="1205"/>
    </location>
</feature>
<evidence type="ECO:0000313" key="2">
    <source>
        <dbReference type="EMBL" id="GLC49039.1"/>
    </source>
</evidence>
<reference evidence="2 3" key="1">
    <citation type="journal article" date="2023" name="Commun. Biol.">
        <title>Reorganization of the ancestral sex-determining regions during the evolution of trioecy in Pleodorina starrii.</title>
        <authorList>
            <person name="Takahashi K."/>
            <person name="Suzuki S."/>
            <person name="Kawai-Toyooka H."/>
            <person name="Yamamoto K."/>
            <person name="Hamaji T."/>
            <person name="Ootsuki R."/>
            <person name="Yamaguchi H."/>
            <person name="Kawachi M."/>
            <person name="Higashiyama T."/>
            <person name="Nozaki H."/>
        </authorList>
    </citation>
    <scope>NUCLEOTIDE SEQUENCE [LARGE SCALE GENOMIC DNA]</scope>
    <source>
        <strain evidence="2 3">NIES-4479</strain>
    </source>
</reference>
<feature type="compositionally biased region" description="Low complexity" evidence="1">
    <location>
        <begin position="1133"/>
        <end position="1147"/>
    </location>
</feature>
<feature type="compositionally biased region" description="Gly residues" evidence="1">
    <location>
        <begin position="250"/>
        <end position="259"/>
    </location>
</feature>
<proteinExistence type="predicted"/>
<feature type="region of interest" description="Disordered" evidence="1">
    <location>
        <begin position="370"/>
        <end position="713"/>
    </location>
</feature>
<feature type="compositionally biased region" description="Low complexity" evidence="1">
    <location>
        <begin position="829"/>
        <end position="839"/>
    </location>
</feature>
<dbReference type="AlphaFoldDB" id="A0A9W6BBJ4"/>
<gene>
    <name evidence="2" type="primary">PLEST006690</name>
    <name evidence="2" type="ORF">PLESTB_000175800</name>
</gene>
<protein>
    <submittedName>
        <fullName evidence="2">Uncharacterized protein</fullName>
    </submittedName>
</protein>
<feature type="compositionally biased region" description="Basic and acidic residues" evidence="1">
    <location>
        <begin position="704"/>
        <end position="713"/>
    </location>
</feature>
<dbReference type="EMBL" id="BRXU01000002">
    <property type="protein sequence ID" value="GLC49039.1"/>
    <property type="molecule type" value="Genomic_DNA"/>
</dbReference>
<keyword evidence="3" id="KW-1185">Reference proteome</keyword>
<feature type="compositionally biased region" description="Low complexity" evidence="1">
    <location>
        <begin position="760"/>
        <end position="771"/>
    </location>
</feature>
<feature type="compositionally biased region" description="Pro residues" evidence="1">
    <location>
        <begin position="435"/>
        <end position="446"/>
    </location>
</feature>
<feature type="compositionally biased region" description="Low complexity" evidence="1">
    <location>
        <begin position="447"/>
        <end position="458"/>
    </location>
</feature>
<feature type="region of interest" description="Disordered" evidence="1">
    <location>
        <begin position="233"/>
        <end position="332"/>
    </location>
</feature>
<feature type="region of interest" description="Disordered" evidence="1">
    <location>
        <begin position="760"/>
        <end position="948"/>
    </location>
</feature>
<name>A0A9W6BBJ4_9CHLO</name>
<feature type="compositionally biased region" description="Low complexity" evidence="1">
    <location>
        <begin position="685"/>
        <end position="701"/>
    </location>
</feature>
<feature type="compositionally biased region" description="Low complexity" evidence="1">
    <location>
        <begin position="546"/>
        <end position="568"/>
    </location>
</feature>
<feature type="compositionally biased region" description="Low complexity" evidence="1">
    <location>
        <begin position="925"/>
        <end position="937"/>
    </location>
</feature>
<evidence type="ECO:0000256" key="1">
    <source>
        <dbReference type="SAM" id="MobiDB-lite"/>
    </source>
</evidence>
<feature type="compositionally biased region" description="Low complexity" evidence="1">
    <location>
        <begin position="238"/>
        <end position="249"/>
    </location>
</feature>